<dbReference type="Gene3D" id="3.30.40.10">
    <property type="entry name" value="Zinc/RING finger domain, C3HC4 (zinc finger)"/>
    <property type="match status" value="1"/>
</dbReference>
<keyword evidence="13" id="KW-0576">Peroxisome</keyword>
<dbReference type="PANTHER" id="PTHR12888:SF0">
    <property type="entry name" value="PEROXISOME ASSEMBLY PROTEIN 12"/>
    <property type="match status" value="1"/>
</dbReference>
<keyword evidence="8" id="KW-0863">Zinc-finger</keyword>
<comment type="subcellular location">
    <subcellularLocation>
        <location evidence="1">Peroxisome membrane</location>
        <topology evidence="1">Multi-pass membrane protein</topology>
    </subcellularLocation>
</comment>
<accession>A0A8H3YFB7</accession>
<evidence type="ECO:0000256" key="7">
    <source>
        <dbReference type="ARBA" id="ARBA00022723"/>
    </source>
</evidence>
<comment type="pathway">
    <text evidence="2">Protein modification; protein ubiquitination.</text>
</comment>
<keyword evidence="10" id="KW-0653">Protein transport</keyword>
<dbReference type="Pfam" id="PF04757">
    <property type="entry name" value="Pex2_Pex12"/>
    <property type="match status" value="1"/>
</dbReference>
<sequence length="412" mass="45762">MSTPTPALAPAAPAPARPVLEHLNSAATHATAPSDVPSVFETLASEELRDLVQPAFRYVLAFFAQRYPRYLLRLINSHEEVYAGFLAAIEAFHLHAYNSTFTDHFYGLEFKSLTPHPLPPSKLAPHAIPTTTRPSRRQKISALAFIVGIPYIRSKAQDLYERLGTIDPDTDTDNSFRITPTHRLTRLFARVFRKCYPWINLAYELGTVTYDIGFAFGKGWGWRWWMRLIGIEVVRVSADGQGRPGILSKSTNPILRQLNALLTRLPTLHPLASTLLLLKFLQWWYSPASPRLTARKAAEERARVVVPPPRIVLPAKRGQTGLNPERADVPDADAADDDDDASDSEESIIPGTPDDVPYGTCPICLSAWANPTITPTGYTGCYLCLYRCVERDGKCPVTGGTMRVDELRKVAG</sequence>
<dbReference type="EMBL" id="BLZA01000023">
    <property type="protein sequence ID" value="GHJ87550.1"/>
    <property type="molecule type" value="Genomic_DNA"/>
</dbReference>
<evidence type="ECO:0000256" key="11">
    <source>
        <dbReference type="ARBA" id="ARBA00022989"/>
    </source>
</evidence>
<dbReference type="PANTHER" id="PTHR12888">
    <property type="entry name" value="PEROXISOME ASSEMBLY PROTEIN 12 PEROXIN-12"/>
    <property type="match status" value="1"/>
</dbReference>
<keyword evidence="12" id="KW-0472">Membrane</keyword>
<evidence type="ECO:0000256" key="13">
    <source>
        <dbReference type="ARBA" id="ARBA00023140"/>
    </source>
</evidence>
<keyword evidence="19" id="KW-1185">Reference proteome</keyword>
<evidence type="ECO:0000256" key="4">
    <source>
        <dbReference type="ARBA" id="ARBA00018980"/>
    </source>
</evidence>
<keyword evidence="7" id="KW-0479">Metal-binding</keyword>
<evidence type="ECO:0000256" key="12">
    <source>
        <dbReference type="ARBA" id="ARBA00023136"/>
    </source>
</evidence>
<evidence type="ECO:0000256" key="1">
    <source>
        <dbReference type="ARBA" id="ARBA00004585"/>
    </source>
</evidence>
<feature type="compositionally biased region" description="Acidic residues" evidence="16">
    <location>
        <begin position="330"/>
        <end position="346"/>
    </location>
</feature>
<dbReference type="InterPro" id="IPR013083">
    <property type="entry name" value="Znf_RING/FYVE/PHD"/>
</dbReference>
<name>A0A8H3YFB7_9TREE</name>
<keyword evidence="5" id="KW-0813">Transport</keyword>
<evidence type="ECO:0000256" key="14">
    <source>
        <dbReference type="ARBA" id="ARBA00029692"/>
    </source>
</evidence>
<reference evidence="18" key="1">
    <citation type="submission" date="2020-07" db="EMBL/GenBank/DDBJ databases">
        <title>Draft Genome Sequence of a Deep-Sea Yeast, Naganishia (Cryptococcus) liquefaciens strain N6.</title>
        <authorList>
            <person name="Han Y.W."/>
            <person name="Kajitani R."/>
            <person name="Morimoto H."/>
            <person name="Parhat M."/>
            <person name="Tsubouchi H."/>
            <person name="Bakenova O."/>
            <person name="Ogata M."/>
            <person name="Argunhan B."/>
            <person name="Aoki R."/>
            <person name="Kajiwara S."/>
            <person name="Itoh T."/>
            <person name="Iwasaki H."/>
        </authorList>
    </citation>
    <scope>NUCLEOTIDE SEQUENCE</scope>
    <source>
        <strain evidence="18">N6</strain>
    </source>
</reference>
<evidence type="ECO:0000256" key="5">
    <source>
        <dbReference type="ARBA" id="ARBA00022448"/>
    </source>
</evidence>
<evidence type="ECO:0000256" key="9">
    <source>
        <dbReference type="ARBA" id="ARBA00022833"/>
    </source>
</evidence>
<comment type="similarity">
    <text evidence="3">Belongs to the pex2/pex10/pex12 family.</text>
</comment>
<proteinExistence type="inferred from homology"/>
<dbReference type="GO" id="GO:0004842">
    <property type="term" value="F:ubiquitin-protein transferase activity"/>
    <property type="evidence" value="ECO:0007669"/>
    <property type="project" value="TreeGrafter"/>
</dbReference>
<dbReference type="GO" id="GO:1990429">
    <property type="term" value="C:peroxisomal importomer complex"/>
    <property type="evidence" value="ECO:0007669"/>
    <property type="project" value="TreeGrafter"/>
</dbReference>
<feature type="domain" description="Pex N-terminal" evidence="17">
    <location>
        <begin position="46"/>
        <end position="286"/>
    </location>
</feature>
<evidence type="ECO:0000256" key="3">
    <source>
        <dbReference type="ARBA" id="ARBA00008704"/>
    </source>
</evidence>
<dbReference type="Proteomes" id="UP000620104">
    <property type="component" value="Unassembled WGS sequence"/>
</dbReference>
<evidence type="ECO:0000256" key="16">
    <source>
        <dbReference type="SAM" id="MobiDB-lite"/>
    </source>
</evidence>
<dbReference type="GO" id="GO:0016562">
    <property type="term" value="P:protein import into peroxisome matrix, receptor recycling"/>
    <property type="evidence" value="ECO:0007669"/>
    <property type="project" value="UniProtKB-ARBA"/>
</dbReference>
<dbReference type="GO" id="GO:0008270">
    <property type="term" value="F:zinc ion binding"/>
    <property type="evidence" value="ECO:0007669"/>
    <property type="project" value="UniProtKB-KW"/>
</dbReference>
<keyword evidence="9" id="KW-0862">Zinc</keyword>
<dbReference type="SUPFAM" id="SSF57850">
    <property type="entry name" value="RING/U-box"/>
    <property type="match status" value="1"/>
</dbReference>
<organism evidence="18 19">
    <name type="scientific">Naganishia liquefaciens</name>
    <dbReference type="NCBI Taxonomy" id="104408"/>
    <lineage>
        <taxon>Eukaryota</taxon>
        <taxon>Fungi</taxon>
        <taxon>Dikarya</taxon>
        <taxon>Basidiomycota</taxon>
        <taxon>Agaricomycotina</taxon>
        <taxon>Tremellomycetes</taxon>
        <taxon>Filobasidiales</taxon>
        <taxon>Filobasidiaceae</taxon>
        <taxon>Naganishia</taxon>
    </lineage>
</organism>
<comment type="subunit">
    <text evidence="15">Component of the PEX2-PEX10-PEX12 retrotranslocation channel, composed of PEX2, PEX10 and PEX12.</text>
</comment>
<dbReference type="InterPro" id="IPR017375">
    <property type="entry name" value="PEX12"/>
</dbReference>
<evidence type="ECO:0000313" key="19">
    <source>
        <dbReference type="Proteomes" id="UP000620104"/>
    </source>
</evidence>
<evidence type="ECO:0000256" key="10">
    <source>
        <dbReference type="ARBA" id="ARBA00022927"/>
    </source>
</evidence>
<evidence type="ECO:0000256" key="15">
    <source>
        <dbReference type="ARBA" id="ARBA00034505"/>
    </source>
</evidence>
<dbReference type="GO" id="GO:0005778">
    <property type="term" value="C:peroxisomal membrane"/>
    <property type="evidence" value="ECO:0007669"/>
    <property type="project" value="UniProtKB-SubCell"/>
</dbReference>
<protein>
    <recommendedName>
        <fullName evidence="4">Peroxisome assembly protein 12</fullName>
    </recommendedName>
    <alternativeName>
        <fullName evidence="14">Peroxin-12</fullName>
    </alternativeName>
</protein>
<keyword evidence="6" id="KW-0812">Transmembrane</keyword>
<feature type="region of interest" description="Disordered" evidence="16">
    <location>
        <begin position="315"/>
        <end position="352"/>
    </location>
</feature>
<comment type="caution">
    <text evidence="18">The sequence shown here is derived from an EMBL/GenBank/DDBJ whole genome shotgun (WGS) entry which is preliminary data.</text>
</comment>
<keyword evidence="11" id="KW-1133">Transmembrane helix</keyword>
<gene>
    <name evidence="18" type="ORF">NliqN6_3952</name>
</gene>
<evidence type="ECO:0000256" key="2">
    <source>
        <dbReference type="ARBA" id="ARBA00004906"/>
    </source>
</evidence>
<evidence type="ECO:0000256" key="6">
    <source>
        <dbReference type="ARBA" id="ARBA00022692"/>
    </source>
</evidence>
<evidence type="ECO:0000259" key="17">
    <source>
        <dbReference type="Pfam" id="PF04757"/>
    </source>
</evidence>
<evidence type="ECO:0000256" key="8">
    <source>
        <dbReference type="ARBA" id="ARBA00022771"/>
    </source>
</evidence>
<dbReference type="OrthoDB" id="107372at2759"/>
<dbReference type="GO" id="GO:0006513">
    <property type="term" value="P:protein monoubiquitination"/>
    <property type="evidence" value="ECO:0007669"/>
    <property type="project" value="TreeGrafter"/>
</dbReference>
<evidence type="ECO:0000313" key="18">
    <source>
        <dbReference type="EMBL" id="GHJ87550.1"/>
    </source>
</evidence>
<dbReference type="InterPro" id="IPR006845">
    <property type="entry name" value="Pex_N"/>
</dbReference>
<dbReference type="AlphaFoldDB" id="A0A8H3YFB7"/>